<dbReference type="Proteomes" id="UP000887569">
    <property type="component" value="Unplaced"/>
</dbReference>
<accession>A0A915B4J6</accession>
<reference evidence="2" key="1">
    <citation type="submission" date="2022-11" db="UniProtKB">
        <authorList>
            <consortium name="WormBaseParasite"/>
        </authorList>
    </citation>
    <scope>IDENTIFICATION</scope>
</reference>
<evidence type="ECO:0000313" key="1">
    <source>
        <dbReference type="Proteomes" id="UP000887569"/>
    </source>
</evidence>
<protein>
    <submittedName>
        <fullName evidence="2">DUF5641 domain-containing protein</fullName>
    </submittedName>
</protein>
<organism evidence="1 2">
    <name type="scientific">Parascaris univalens</name>
    <name type="common">Nematode worm</name>
    <dbReference type="NCBI Taxonomy" id="6257"/>
    <lineage>
        <taxon>Eukaryota</taxon>
        <taxon>Metazoa</taxon>
        <taxon>Ecdysozoa</taxon>
        <taxon>Nematoda</taxon>
        <taxon>Chromadorea</taxon>
        <taxon>Rhabditida</taxon>
        <taxon>Spirurina</taxon>
        <taxon>Ascaridomorpha</taxon>
        <taxon>Ascaridoidea</taxon>
        <taxon>Ascarididae</taxon>
        <taxon>Parascaris</taxon>
    </lineage>
</organism>
<keyword evidence="1" id="KW-1185">Reference proteome</keyword>
<evidence type="ECO:0000313" key="2">
    <source>
        <dbReference type="WBParaSite" id="PgR026_g088_t20"/>
    </source>
</evidence>
<sequence>MTWEHRLISWNLQFCPCVEMREGGAFVFQCCVDVFPVVVRRRMNRHDAVDQR</sequence>
<dbReference type="WBParaSite" id="PgR026_g088_t20">
    <property type="protein sequence ID" value="PgR026_g088_t20"/>
    <property type="gene ID" value="PgR026_g088"/>
</dbReference>
<dbReference type="AlphaFoldDB" id="A0A915B4J6"/>
<proteinExistence type="predicted"/>
<name>A0A915B4J6_PARUN</name>